<dbReference type="SUPFAM" id="SSF48452">
    <property type="entry name" value="TPR-like"/>
    <property type="match status" value="2"/>
</dbReference>
<dbReference type="InterPro" id="IPR027417">
    <property type="entry name" value="P-loop_NTPase"/>
</dbReference>
<dbReference type="InterPro" id="IPR053137">
    <property type="entry name" value="NLR-like"/>
</dbReference>
<feature type="compositionally biased region" description="Basic and acidic residues" evidence="1">
    <location>
        <begin position="753"/>
        <end position="764"/>
    </location>
</feature>
<dbReference type="SMART" id="SM00028">
    <property type="entry name" value="TPR"/>
    <property type="match status" value="4"/>
</dbReference>
<dbReference type="GeneID" id="62203685"/>
<feature type="domain" description="DUF7779" evidence="2">
    <location>
        <begin position="377"/>
        <end position="464"/>
    </location>
</feature>
<dbReference type="Pfam" id="PF13374">
    <property type="entry name" value="TPR_10"/>
    <property type="match status" value="1"/>
</dbReference>
<accession>A0A8H7B271</accession>
<reference evidence="3" key="1">
    <citation type="submission" date="2020-01" db="EMBL/GenBank/DDBJ databases">
        <authorList>
            <person name="Feng Z.H.Z."/>
        </authorList>
    </citation>
    <scope>NUCLEOTIDE SEQUENCE</scope>
    <source>
        <strain evidence="3">CBS107.38</strain>
    </source>
</reference>
<dbReference type="Pfam" id="PF13424">
    <property type="entry name" value="TPR_12"/>
    <property type="match status" value="2"/>
</dbReference>
<feature type="region of interest" description="Disordered" evidence="1">
    <location>
        <begin position="403"/>
        <end position="424"/>
    </location>
</feature>
<evidence type="ECO:0000313" key="3">
    <source>
        <dbReference type="EMBL" id="KAF7675955.1"/>
    </source>
</evidence>
<dbReference type="AlphaFoldDB" id="A0A8H7B271"/>
<feature type="region of interest" description="Disordered" evidence="1">
    <location>
        <begin position="746"/>
        <end position="770"/>
    </location>
</feature>
<organism evidence="3 4">
    <name type="scientific">Alternaria burnsii</name>
    <dbReference type="NCBI Taxonomy" id="1187904"/>
    <lineage>
        <taxon>Eukaryota</taxon>
        <taxon>Fungi</taxon>
        <taxon>Dikarya</taxon>
        <taxon>Ascomycota</taxon>
        <taxon>Pezizomycotina</taxon>
        <taxon>Dothideomycetes</taxon>
        <taxon>Pleosporomycetidae</taxon>
        <taxon>Pleosporales</taxon>
        <taxon>Pleosporineae</taxon>
        <taxon>Pleosporaceae</taxon>
        <taxon>Alternaria</taxon>
        <taxon>Alternaria sect. Alternaria</taxon>
    </lineage>
</organism>
<dbReference type="SUPFAM" id="SSF52540">
    <property type="entry name" value="P-loop containing nucleoside triphosphate hydrolases"/>
    <property type="match status" value="1"/>
</dbReference>
<protein>
    <recommendedName>
        <fullName evidence="2">DUF7779 domain-containing protein</fullName>
    </recommendedName>
</protein>
<evidence type="ECO:0000259" key="2">
    <source>
        <dbReference type="Pfam" id="PF25000"/>
    </source>
</evidence>
<keyword evidence="4" id="KW-1185">Reference proteome</keyword>
<sequence length="770" mass="85332">MAGFEAPKAEAEAPLASYQHEQLQAFSAICITFTPILQDHKVSRNHRLAPAMASTFHGAIGAHVAIPAPHCGPGGTMNFNFGPGRADGQKQKPEPFSTVPFAPDPDLVDRPAIAAWVRDKCAGPGARAALVGLGGVGKSQLALQYAHSIRDVAPQTFVFWVHASTRARFEEAYKGIATRLELPGRDDPKANVLRLVHDWLRDEANGRWVMVVDNVDDVETFFPSRKRQRQGDEGDACAQIPLATFLPQSRNGAILVTSRSQDAAARLVGGYNRTKGVLAMDEGEGLQLLRNKLQHPPVEESAVDLLRALDYIPLAVVQAAAYINRRGRMTVAGYLAEFQKDSKKRERLLKWDAGELRRDESASNSVVTTWQMSFEQIQRERQSAADLLSLMSFFNPQGIPESALRRHSREATRGAGSEDQEDLDSALDDDLATLRAYSLVSMTADSDVFEMHALVQFCTRVWLSSSSDAEQWERRFVELMAQELPNGDYENWAKCQQLLPHVEPLFSTQPASEEALKAWAQVLYNVAWYLSAIGSYSVAHQLAAKAVAANEKALGQENQLTLNSLNTLAIVLHFQGKYEEAETLHRRVLEVEETHLGDNHPDTLISMNNLAIDLHCQGRYEEAETLNRRALEGKEKKLGQDHPNTLNSVSNLALVLQDQGRYEEAEMLYQRVIEGSEKKLGQDHPDTLTSVYNLAILLGKLRRYPEAAELYQRACDGSTKQLGSQHPSTIVFRDSFAAMQQEAIGAELAQGEGRNRGTVDERSTPRSPHS</sequence>
<comment type="caution">
    <text evidence="3">The sequence shown here is derived from an EMBL/GenBank/DDBJ whole genome shotgun (WGS) entry which is preliminary data.</text>
</comment>
<evidence type="ECO:0000256" key="1">
    <source>
        <dbReference type="SAM" id="MobiDB-lite"/>
    </source>
</evidence>
<dbReference type="InterPro" id="IPR056681">
    <property type="entry name" value="DUF7779"/>
</dbReference>
<dbReference type="InterPro" id="IPR011990">
    <property type="entry name" value="TPR-like_helical_dom_sf"/>
</dbReference>
<gene>
    <name evidence="3" type="ORF">GT037_005460</name>
</gene>
<dbReference type="EMBL" id="JAAABM010000007">
    <property type="protein sequence ID" value="KAF7675955.1"/>
    <property type="molecule type" value="Genomic_DNA"/>
</dbReference>
<dbReference type="InterPro" id="IPR019734">
    <property type="entry name" value="TPR_rpt"/>
</dbReference>
<proteinExistence type="predicted"/>
<dbReference type="NCBIfam" id="NF040586">
    <property type="entry name" value="FxSxx_TPR"/>
    <property type="match status" value="1"/>
</dbReference>
<dbReference type="Gene3D" id="1.25.40.10">
    <property type="entry name" value="Tetratricopeptide repeat domain"/>
    <property type="match status" value="2"/>
</dbReference>
<dbReference type="RefSeq" id="XP_038786196.1">
    <property type="nucleotide sequence ID" value="XM_038930507.1"/>
</dbReference>
<reference evidence="3" key="2">
    <citation type="submission" date="2020-08" db="EMBL/GenBank/DDBJ databases">
        <title>Draft Genome Sequence of Cumin Blight Pathogen Alternaria burnsii.</title>
        <authorList>
            <person name="Feng Z."/>
        </authorList>
    </citation>
    <scope>NUCLEOTIDE SEQUENCE</scope>
    <source>
        <strain evidence="3">CBS107.38</strain>
    </source>
</reference>
<dbReference type="Gene3D" id="3.40.50.300">
    <property type="entry name" value="P-loop containing nucleotide triphosphate hydrolases"/>
    <property type="match status" value="1"/>
</dbReference>
<name>A0A8H7B271_9PLEO</name>
<dbReference type="Pfam" id="PF25000">
    <property type="entry name" value="DUF7779"/>
    <property type="match status" value="1"/>
</dbReference>
<evidence type="ECO:0000313" key="4">
    <source>
        <dbReference type="Proteomes" id="UP000596902"/>
    </source>
</evidence>
<dbReference type="PANTHER" id="PTHR46082">
    <property type="entry name" value="ATP/GTP-BINDING PROTEIN-RELATED"/>
    <property type="match status" value="1"/>
</dbReference>
<dbReference type="PANTHER" id="PTHR46082:SF6">
    <property type="entry name" value="AAA+ ATPASE DOMAIN-CONTAINING PROTEIN-RELATED"/>
    <property type="match status" value="1"/>
</dbReference>
<dbReference type="Proteomes" id="UP000596902">
    <property type="component" value="Unassembled WGS sequence"/>
</dbReference>